<proteinExistence type="predicted"/>
<organism evidence="5 6">
    <name type="scientific">Streptomyces indicus</name>
    <dbReference type="NCBI Taxonomy" id="417292"/>
    <lineage>
        <taxon>Bacteria</taxon>
        <taxon>Bacillati</taxon>
        <taxon>Actinomycetota</taxon>
        <taxon>Actinomycetes</taxon>
        <taxon>Kitasatosporales</taxon>
        <taxon>Streptomycetaceae</taxon>
        <taxon>Streptomyces</taxon>
    </lineage>
</organism>
<evidence type="ECO:0000256" key="3">
    <source>
        <dbReference type="SAM" id="SignalP"/>
    </source>
</evidence>
<dbReference type="GO" id="GO:1904680">
    <property type="term" value="F:peptide transmembrane transporter activity"/>
    <property type="evidence" value="ECO:0007669"/>
    <property type="project" value="TreeGrafter"/>
</dbReference>
<dbReference type="Gene3D" id="3.10.105.10">
    <property type="entry name" value="Dipeptide-binding Protein, Domain 3"/>
    <property type="match status" value="1"/>
</dbReference>
<gene>
    <name evidence="5" type="ORF">SAMN05421806_101184</name>
</gene>
<protein>
    <submittedName>
        <fullName evidence="5">Peptide/nickel transport system substrate-binding protein</fullName>
    </submittedName>
</protein>
<feature type="domain" description="Solute-binding protein family 5" evidence="4">
    <location>
        <begin position="89"/>
        <end position="454"/>
    </location>
</feature>
<dbReference type="InterPro" id="IPR030678">
    <property type="entry name" value="Peptide/Ni-bd"/>
</dbReference>
<keyword evidence="1 3" id="KW-0732">Signal</keyword>
<dbReference type="GO" id="GO:0042597">
    <property type="term" value="C:periplasmic space"/>
    <property type="evidence" value="ECO:0007669"/>
    <property type="project" value="UniProtKB-ARBA"/>
</dbReference>
<sequence length="537" mass="57820">MRRLPAALAAAALLTLATACGSLAPPGQQTAAEPRLQDSRPVRDGGTAVIGLKSDPDMLDPSLTGTLVARTVFTSMCEQLYDVDQRNRFVPQLAASLPKITDGGKTFTFDVRRDARFSDGAKLDAKAVKTSLDRHLHLKGSGRASEIDSVQKVEAIGPYTVRLTLKHADTPLLGRLANTAGLIMSPKAIAKYGKNFAAHPSCVGPFKYHKRVIGDRIELKKDPLYYDADKVHLDGVTYKTITDGNIRLANLRSGDVQIGDQMGPVEVKSALADKDLQLLNTPSLGYMAITLNVGNTDGIDQPPGKLDTPFGRDVRVREAFDLALDRKLINKVVFQDMYAPACGPVPPGTPLSTPVTCPERDVEKARKLLKEAGVDTPVPLELMINTTPEDNRLGQVVQAMAKEAGFDVRLRPTEFATGLTRTLAGDFQARTGGWGGQPDPAGNIDSLVGTDGSNNQGKLSDPEIDRLITAGRSTADVSERREIYRKLTEAINKQHSVIYLYRNINYAVAAQDISGIALSGDGLIRVKEAGYVKGAQG</sequence>
<dbReference type="Pfam" id="PF00496">
    <property type="entry name" value="SBP_bac_5"/>
    <property type="match status" value="1"/>
</dbReference>
<dbReference type="GO" id="GO:0015833">
    <property type="term" value="P:peptide transport"/>
    <property type="evidence" value="ECO:0007669"/>
    <property type="project" value="TreeGrafter"/>
</dbReference>
<dbReference type="InterPro" id="IPR000914">
    <property type="entry name" value="SBP_5_dom"/>
</dbReference>
<dbReference type="RefSeq" id="WP_093606695.1">
    <property type="nucleotide sequence ID" value="NZ_FNFF01000001.1"/>
</dbReference>
<feature type="chain" id="PRO_5039340607" evidence="3">
    <location>
        <begin position="25"/>
        <end position="537"/>
    </location>
</feature>
<dbReference type="Gene3D" id="3.40.190.10">
    <property type="entry name" value="Periplasmic binding protein-like II"/>
    <property type="match status" value="1"/>
</dbReference>
<feature type="region of interest" description="Disordered" evidence="2">
    <location>
        <begin position="25"/>
        <end position="45"/>
    </location>
</feature>
<evidence type="ECO:0000256" key="1">
    <source>
        <dbReference type="ARBA" id="ARBA00022729"/>
    </source>
</evidence>
<dbReference type="EMBL" id="FNFF01000001">
    <property type="protein sequence ID" value="SDJ39199.1"/>
    <property type="molecule type" value="Genomic_DNA"/>
</dbReference>
<dbReference type="Proteomes" id="UP000199155">
    <property type="component" value="Unassembled WGS sequence"/>
</dbReference>
<dbReference type="GO" id="GO:0043190">
    <property type="term" value="C:ATP-binding cassette (ABC) transporter complex"/>
    <property type="evidence" value="ECO:0007669"/>
    <property type="project" value="InterPro"/>
</dbReference>
<feature type="region of interest" description="Disordered" evidence="2">
    <location>
        <begin position="435"/>
        <end position="461"/>
    </location>
</feature>
<dbReference type="Gene3D" id="3.90.76.10">
    <property type="entry name" value="Dipeptide-binding Protein, Domain 1"/>
    <property type="match status" value="1"/>
</dbReference>
<dbReference type="AlphaFoldDB" id="A0A1G8TC91"/>
<keyword evidence="6" id="KW-1185">Reference proteome</keyword>
<name>A0A1G8TC91_9ACTN</name>
<dbReference type="PANTHER" id="PTHR30290">
    <property type="entry name" value="PERIPLASMIC BINDING COMPONENT OF ABC TRANSPORTER"/>
    <property type="match status" value="1"/>
</dbReference>
<dbReference type="STRING" id="417292.SAMN05421806_101184"/>
<dbReference type="InterPro" id="IPR039424">
    <property type="entry name" value="SBP_5"/>
</dbReference>
<accession>A0A1G8TC91</accession>
<evidence type="ECO:0000259" key="4">
    <source>
        <dbReference type="Pfam" id="PF00496"/>
    </source>
</evidence>
<evidence type="ECO:0000313" key="5">
    <source>
        <dbReference type="EMBL" id="SDJ39199.1"/>
    </source>
</evidence>
<reference evidence="5 6" key="1">
    <citation type="submission" date="2016-10" db="EMBL/GenBank/DDBJ databases">
        <authorList>
            <person name="de Groot N.N."/>
        </authorList>
    </citation>
    <scope>NUCLEOTIDE SEQUENCE [LARGE SCALE GENOMIC DNA]</scope>
    <source>
        <strain evidence="5 6">CGMCC 4.5727</strain>
    </source>
</reference>
<evidence type="ECO:0000313" key="6">
    <source>
        <dbReference type="Proteomes" id="UP000199155"/>
    </source>
</evidence>
<feature type="signal peptide" evidence="3">
    <location>
        <begin position="1"/>
        <end position="24"/>
    </location>
</feature>
<dbReference type="PIRSF" id="PIRSF002741">
    <property type="entry name" value="MppA"/>
    <property type="match status" value="1"/>
</dbReference>
<dbReference type="OrthoDB" id="9046151at2"/>
<dbReference type="PANTHER" id="PTHR30290:SF38">
    <property type="entry name" value="D,D-DIPEPTIDE-BINDING PERIPLASMIC PROTEIN DDPA-RELATED"/>
    <property type="match status" value="1"/>
</dbReference>
<evidence type="ECO:0000256" key="2">
    <source>
        <dbReference type="SAM" id="MobiDB-lite"/>
    </source>
</evidence>
<dbReference type="PROSITE" id="PS51257">
    <property type="entry name" value="PROKAR_LIPOPROTEIN"/>
    <property type="match status" value="1"/>
</dbReference>
<dbReference type="SUPFAM" id="SSF53850">
    <property type="entry name" value="Periplasmic binding protein-like II"/>
    <property type="match status" value="1"/>
</dbReference>